<dbReference type="InterPro" id="IPR036396">
    <property type="entry name" value="Cyt_P450_sf"/>
</dbReference>
<evidence type="ECO:0000313" key="8">
    <source>
        <dbReference type="Proteomes" id="UP001287356"/>
    </source>
</evidence>
<reference evidence="7" key="1">
    <citation type="journal article" date="2023" name="Mol. Phylogenet. Evol.">
        <title>Genome-scale phylogeny and comparative genomics of the fungal order Sordariales.</title>
        <authorList>
            <person name="Hensen N."/>
            <person name="Bonometti L."/>
            <person name="Westerberg I."/>
            <person name="Brannstrom I.O."/>
            <person name="Guillou S."/>
            <person name="Cros-Aarteil S."/>
            <person name="Calhoun S."/>
            <person name="Haridas S."/>
            <person name="Kuo A."/>
            <person name="Mondo S."/>
            <person name="Pangilinan J."/>
            <person name="Riley R."/>
            <person name="LaButti K."/>
            <person name="Andreopoulos B."/>
            <person name="Lipzen A."/>
            <person name="Chen C."/>
            <person name="Yan M."/>
            <person name="Daum C."/>
            <person name="Ng V."/>
            <person name="Clum A."/>
            <person name="Steindorff A."/>
            <person name="Ohm R.A."/>
            <person name="Martin F."/>
            <person name="Silar P."/>
            <person name="Natvig D.O."/>
            <person name="Lalanne C."/>
            <person name="Gautier V."/>
            <person name="Ament-Velasquez S.L."/>
            <person name="Kruys A."/>
            <person name="Hutchinson M.I."/>
            <person name="Powell A.J."/>
            <person name="Barry K."/>
            <person name="Miller A.N."/>
            <person name="Grigoriev I.V."/>
            <person name="Debuchy R."/>
            <person name="Gladieux P."/>
            <person name="Hiltunen Thoren M."/>
            <person name="Johannesson H."/>
        </authorList>
    </citation>
    <scope>NUCLEOTIDE SEQUENCE</scope>
    <source>
        <strain evidence="7">CBS 958.72</strain>
    </source>
</reference>
<comment type="cofactor">
    <cofactor evidence="1">
        <name>heme</name>
        <dbReference type="ChEBI" id="CHEBI:30413"/>
    </cofactor>
</comment>
<organism evidence="7 8">
    <name type="scientific">Lasiosphaeria ovina</name>
    <dbReference type="NCBI Taxonomy" id="92902"/>
    <lineage>
        <taxon>Eukaryota</taxon>
        <taxon>Fungi</taxon>
        <taxon>Dikarya</taxon>
        <taxon>Ascomycota</taxon>
        <taxon>Pezizomycotina</taxon>
        <taxon>Sordariomycetes</taxon>
        <taxon>Sordariomycetidae</taxon>
        <taxon>Sordariales</taxon>
        <taxon>Lasiosphaeriaceae</taxon>
        <taxon>Lasiosphaeria</taxon>
    </lineage>
</organism>
<dbReference type="Gene3D" id="1.10.630.10">
    <property type="entry name" value="Cytochrome P450"/>
    <property type="match status" value="1"/>
</dbReference>
<evidence type="ECO:0000256" key="2">
    <source>
        <dbReference type="ARBA" id="ARBA00010617"/>
    </source>
</evidence>
<dbReference type="Pfam" id="PF00067">
    <property type="entry name" value="p450"/>
    <property type="match status" value="1"/>
</dbReference>
<keyword evidence="6" id="KW-0503">Monooxygenase</keyword>
<accession>A0AAE0NL69</accession>
<dbReference type="GO" id="GO:0020037">
    <property type="term" value="F:heme binding"/>
    <property type="evidence" value="ECO:0007669"/>
    <property type="project" value="InterPro"/>
</dbReference>
<proteinExistence type="inferred from homology"/>
<gene>
    <name evidence="7" type="ORF">B0T24DRAFT_673446</name>
</gene>
<dbReference type="InterPro" id="IPR047146">
    <property type="entry name" value="Cyt_P450_E_CYP52_fungi"/>
</dbReference>
<evidence type="ECO:0000256" key="4">
    <source>
        <dbReference type="ARBA" id="ARBA00023002"/>
    </source>
</evidence>
<dbReference type="GO" id="GO:0005506">
    <property type="term" value="F:iron ion binding"/>
    <property type="evidence" value="ECO:0007669"/>
    <property type="project" value="InterPro"/>
</dbReference>
<evidence type="ECO:0000313" key="7">
    <source>
        <dbReference type="EMBL" id="KAK3383593.1"/>
    </source>
</evidence>
<sequence>MREHKLVEFMNGRFAKNGNTYYSLALGSWVINTCEGENIKAIMSTKTDDWIGAEKDTVLPTRGGPDGKQPILVPKGTAMRWSAYMLQRRRDIYGPDANEFRPERWESGFEPGWDFVPFSGRPRICPGQQFAITQIAYTRFKIFSVSKKVESRDLAPPRLQASATLSFRDGCYIGLTPA</sequence>
<comment type="similarity">
    <text evidence="2">Belongs to the cytochrome P450 family.</text>
</comment>
<comment type="caution">
    <text evidence="7">The sequence shown here is derived from an EMBL/GenBank/DDBJ whole genome shotgun (WGS) entry which is preliminary data.</text>
</comment>
<keyword evidence="5" id="KW-0408">Iron</keyword>
<dbReference type="GO" id="GO:0016705">
    <property type="term" value="F:oxidoreductase activity, acting on paired donors, with incorporation or reduction of molecular oxygen"/>
    <property type="evidence" value="ECO:0007669"/>
    <property type="project" value="InterPro"/>
</dbReference>
<name>A0AAE0NL69_9PEZI</name>
<reference evidence="7" key="2">
    <citation type="submission" date="2023-06" db="EMBL/GenBank/DDBJ databases">
        <authorList>
            <consortium name="Lawrence Berkeley National Laboratory"/>
            <person name="Haridas S."/>
            <person name="Hensen N."/>
            <person name="Bonometti L."/>
            <person name="Westerberg I."/>
            <person name="Brannstrom I.O."/>
            <person name="Guillou S."/>
            <person name="Cros-Aarteil S."/>
            <person name="Calhoun S."/>
            <person name="Kuo A."/>
            <person name="Mondo S."/>
            <person name="Pangilinan J."/>
            <person name="Riley R."/>
            <person name="Labutti K."/>
            <person name="Andreopoulos B."/>
            <person name="Lipzen A."/>
            <person name="Chen C."/>
            <person name="Yanf M."/>
            <person name="Daum C."/>
            <person name="Ng V."/>
            <person name="Clum A."/>
            <person name="Steindorff A."/>
            <person name="Ohm R."/>
            <person name="Martin F."/>
            <person name="Silar P."/>
            <person name="Natvig D."/>
            <person name="Lalanne C."/>
            <person name="Gautier V."/>
            <person name="Ament-Velasquez S.L."/>
            <person name="Kruys A."/>
            <person name="Hutchinson M.I."/>
            <person name="Powell A.J."/>
            <person name="Barry K."/>
            <person name="Miller A.N."/>
            <person name="Grigoriev I.V."/>
            <person name="Debuchy R."/>
            <person name="Gladieux P."/>
            <person name="Thoren M.H."/>
            <person name="Johannesson H."/>
        </authorList>
    </citation>
    <scope>NUCLEOTIDE SEQUENCE</scope>
    <source>
        <strain evidence="7">CBS 958.72</strain>
    </source>
</reference>
<dbReference type="Proteomes" id="UP001287356">
    <property type="component" value="Unassembled WGS sequence"/>
</dbReference>
<dbReference type="GO" id="GO:0004497">
    <property type="term" value="F:monooxygenase activity"/>
    <property type="evidence" value="ECO:0007669"/>
    <property type="project" value="UniProtKB-KW"/>
</dbReference>
<keyword evidence="4" id="KW-0560">Oxidoreductase</keyword>
<evidence type="ECO:0000256" key="5">
    <source>
        <dbReference type="ARBA" id="ARBA00023004"/>
    </source>
</evidence>
<protein>
    <submittedName>
        <fullName evidence="7">Cytochrome P450</fullName>
    </submittedName>
</protein>
<keyword evidence="3" id="KW-0479">Metal-binding</keyword>
<evidence type="ECO:0000256" key="1">
    <source>
        <dbReference type="ARBA" id="ARBA00001971"/>
    </source>
</evidence>
<evidence type="ECO:0000256" key="6">
    <source>
        <dbReference type="ARBA" id="ARBA00023033"/>
    </source>
</evidence>
<dbReference type="SUPFAM" id="SSF48264">
    <property type="entry name" value="Cytochrome P450"/>
    <property type="match status" value="1"/>
</dbReference>
<dbReference type="InterPro" id="IPR001128">
    <property type="entry name" value="Cyt_P450"/>
</dbReference>
<dbReference type="PANTHER" id="PTHR24287">
    <property type="entry name" value="P450, PUTATIVE (EUROFUNG)-RELATED"/>
    <property type="match status" value="1"/>
</dbReference>
<keyword evidence="8" id="KW-1185">Reference proteome</keyword>
<dbReference type="AlphaFoldDB" id="A0AAE0NL69"/>
<dbReference type="PANTHER" id="PTHR24287:SF17">
    <property type="entry name" value="P450, PUTATIVE (EUROFUNG)-RELATED"/>
    <property type="match status" value="1"/>
</dbReference>
<dbReference type="EMBL" id="JAULSN010000001">
    <property type="protein sequence ID" value="KAK3383593.1"/>
    <property type="molecule type" value="Genomic_DNA"/>
</dbReference>
<evidence type="ECO:0000256" key="3">
    <source>
        <dbReference type="ARBA" id="ARBA00022723"/>
    </source>
</evidence>